<sequence>MKLPLTSGAYQAASIIASSQRSVNLYGEQNPEGSEFPFTFYPTPGLILRGTAPQSGYRGAYVASSGDLFVCVGFGIYQVLSDFTFKMLGTIGTSGTPVSMRDNSVTLVIVDGSTSGYTVDLVTHAWSAIGVGATDNDGDTTGGATSSAFYGSDRVDFVDTFLVFNKPASAVFYLSDSVAVTFDPLYFAAKSGNPDALVAAVVLDRYIWLFGQMTTEVFYNSGAADFPFEREPGVFIQHGSAAKYSFAQTDNSIYWVAQNPQGRGIIMRTDGMSALRISTHALEQEIQGYARIDDAIGYTHQMNGHLFYVVTFPTADKTWAFDLATGQWNERLWMDTDGSLHRHRGACYAFWNGKALMGDWENGNLYEMTPDAVDDAGAPMIHIRSFPDMCNDGARLFFREFIADMQVGAGLEASDVDPQVRLRWSDDRGASWGNPIMSSLGKTGETLTSIQFQRLGMARHRVFELSWSAPVRTALNGAYVQVRSGSQ</sequence>
<comment type="caution">
    <text evidence="1">The sequence shown here is derived from an EMBL/GenBank/DDBJ whole genome shotgun (WGS) entry which is preliminary data.</text>
</comment>
<reference evidence="1 2" key="1">
    <citation type="journal article" date="2024" name="Chem. Sci.">
        <title>Discovery of megapolipeptins by genome mining of a Burkholderiales bacteria collection.</title>
        <authorList>
            <person name="Paulo B.S."/>
            <person name="Recchia M.J.J."/>
            <person name="Lee S."/>
            <person name="Fergusson C.H."/>
            <person name="Romanowski S.B."/>
            <person name="Hernandez A."/>
            <person name="Krull N."/>
            <person name="Liu D.Y."/>
            <person name="Cavanagh H."/>
            <person name="Bos A."/>
            <person name="Gray C.A."/>
            <person name="Murphy B.T."/>
            <person name="Linington R.G."/>
            <person name="Eustaquio A.S."/>
        </authorList>
    </citation>
    <scope>NUCLEOTIDE SEQUENCE [LARGE SCALE GENOMIC DNA]</scope>
    <source>
        <strain evidence="1 2">RL17-338-BIC-A</strain>
    </source>
</reference>
<keyword evidence="2" id="KW-1185">Reference proteome</keyword>
<dbReference type="RefSeq" id="WP_408337003.1">
    <property type="nucleotide sequence ID" value="NZ_JAQQCF010000012.1"/>
</dbReference>
<evidence type="ECO:0000313" key="1">
    <source>
        <dbReference type="EMBL" id="MFM0638078.1"/>
    </source>
</evidence>
<proteinExistence type="predicted"/>
<dbReference type="Proteomes" id="UP001629432">
    <property type="component" value="Unassembled WGS sequence"/>
</dbReference>
<organism evidence="1 2">
    <name type="scientific">Paraburkholderia metrosideri</name>
    <dbReference type="NCBI Taxonomy" id="580937"/>
    <lineage>
        <taxon>Bacteria</taxon>
        <taxon>Pseudomonadati</taxon>
        <taxon>Pseudomonadota</taxon>
        <taxon>Betaproteobacteria</taxon>
        <taxon>Burkholderiales</taxon>
        <taxon>Burkholderiaceae</taxon>
        <taxon>Paraburkholderia</taxon>
    </lineage>
</organism>
<name>A0ABW9DST7_9BURK</name>
<dbReference type="EMBL" id="JAQQCF010000012">
    <property type="protein sequence ID" value="MFM0638078.1"/>
    <property type="molecule type" value="Genomic_DNA"/>
</dbReference>
<accession>A0ABW9DST7</accession>
<gene>
    <name evidence="1" type="ORF">PQQ63_15355</name>
</gene>
<evidence type="ECO:0000313" key="2">
    <source>
        <dbReference type="Proteomes" id="UP001629432"/>
    </source>
</evidence>
<protein>
    <submittedName>
        <fullName evidence="1">Packaged DNA stabilization protein</fullName>
    </submittedName>
</protein>